<feature type="transmembrane region" description="Helical" evidence="4">
    <location>
        <begin position="207"/>
        <end position="229"/>
    </location>
</feature>
<feature type="transmembrane region" description="Helical" evidence="4">
    <location>
        <begin position="161"/>
        <end position="186"/>
    </location>
</feature>
<dbReference type="PANTHER" id="PTHR23523:SF1">
    <property type="entry name" value="CYANATE TRANSPORT PROTEIN CYNX"/>
    <property type="match status" value="1"/>
</dbReference>
<reference evidence="6 7" key="1">
    <citation type="journal article" date="2014" name="Genome Announc.">
        <title>Draft Genome Sequence of Advenella kashmirensis Strain W13003, a Polycyclic Aromatic Hydrocarbon-Degrading Bacterium.</title>
        <authorList>
            <person name="Wang X."/>
            <person name="Jin D."/>
            <person name="Zhou L."/>
            <person name="Wu L."/>
            <person name="An W."/>
            <person name="Zhao L."/>
        </authorList>
    </citation>
    <scope>NUCLEOTIDE SEQUENCE [LARGE SCALE GENOMIC DNA]</scope>
    <source>
        <strain evidence="6 7">W13003</strain>
    </source>
</reference>
<name>V8QUC6_9BURK</name>
<keyword evidence="2 4" id="KW-1133">Transmembrane helix</keyword>
<evidence type="ECO:0000256" key="4">
    <source>
        <dbReference type="SAM" id="Phobius"/>
    </source>
</evidence>
<feature type="transmembrane region" description="Helical" evidence="4">
    <location>
        <begin position="330"/>
        <end position="351"/>
    </location>
</feature>
<keyword evidence="1 4" id="KW-0812">Transmembrane</keyword>
<evidence type="ECO:0000259" key="5">
    <source>
        <dbReference type="PROSITE" id="PS50850"/>
    </source>
</evidence>
<dbReference type="PROSITE" id="PS50850">
    <property type="entry name" value="MFS"/>
    <property type="match status" value="1"/>
</dbReference>
<dbReference type="InterPro" id="IPR020846">
    <property type="entry name" value="MFS_dom"/>
</dbReference>
<dbReference type="Pfam" id="PF07690">
    <property type="entry name" value="MFS_1"/>
    <property type="match status" value="1"/>
</dbReference>
<feature type="transmembrane region" description="Helical" evidence="4">
    <location>
        <begin position="43"/>
        <end position="64"/>
    </location>
</feature>
<feature type="domain" description="Major facilitator superfamily (MFS) profile" evidence="5">
    <location>
        <begin position="6"/>
        <end position="386"/>
    </location>
</feature>
<dbReference type="NCBIfam" id="NF007256">
    <property type="entry name" value="PRK09705.1"/>
    <property type="match status" value="1"/>
</dbReference>
<dbReference type="InterPro" id="IPR011701">
    <property type="entry name" value="MFS"/>
</dbReference>
<proteinExistence type="predicted"/>
<accession>V8QUC6</accession>
<dbReference type="Proteomes" id="UP000018733">
    <property type="component" value="Unassembled WGS sequence"/>
</dbReference>
<dbReference type="GO" id="GO:0022857">
    <property type="term" value="F:transmembrane transporter activity"/>
    <property type="evidence" value="ECO:0007669"/>
    <property type="project" value="InterPro"/>
</dbReference>
<dbReference type="STRING" id="1424334.W822_07005"/>
<keyword evidence="7" id="KW-1185">Reference proteome</keyword>
<dbReference type="EMBL" id="AYXT01000009">
    <property type="protein sequence ID" value="ETF02604.1"/>
    <property type="molecule type" value="Genomic_DNA"/>
</dbReference>
<feature type="transmembrane region" description="Helical" evidence="4">
    <location>
        <begin position="271"/>
        <end position="290"/>
    </location>
</feature>
<keyword evidence="3 4" id="KW-0472">Membrane</keyword>
<feature type="transmembrane region" description="Helical" evidence="4">
    <location>
        <begin position="235"/>
        <end position="259"/>
    </location>
</feature>
<sequence length="423" mass="43989">MKWGPTRILLVVTAALIGLNLRPFITSIGPLAGTIQTQTGMGLQSLALLTLVPMLLMGVIAFTAPAIQNAVGARRAILGALLIICCGSALRLVTLTGWGMVATAAMIGLGVAVVQAVFPGVIKREFPLHVGPMMGLYSAMLMGGGALGAVTAPAVSSATGVWMTGLAWFALPAILTVLLAFLFLPVHTRQQTRPASATRLLTRPRTWMLMMCFGLMNGGYSSVVAWVAPAYQEQGWSAAASGGLLAILATSQAFSALLLPVLARKSADRRPWLWLTLAMQGIGFAGLAFMPAAMPLVWIIVLGVGLGGCFALLMIVALDHLPDPTQAGALSALMQGGGFLLAAIPAWLVAALHDATGSYAAGWNWHLACVTIVAAMVVKLAPRGYGRAMGILDDKERGLEGVTYCSGNNPGIHRSASLAGKAR</sequence>
<dbReference type="HOGENOM" id="CLU_038046_4_0_4"/>
<organism evidence="6 7">
    <name type="scientific">Advenella kashmirensis W13003</name>
    <dbReference type="NCBI Taxonomy" id="1424334"/>
    <lineage>
        <taxon>Bacteria</taxon>
        <taxon>Pseudomonadati</taxon>
        <taxon>Pseudomonadota</taxon>
        <taxon>Betaproteobacteria</taxon>
        <taxon>Burkholderiales</taxon>
        <taxon>Alcaligenaceae</taxon>
    </lineage>
</organism>
<evidence type="ECO:0000256" key="1">
    <source>
        <dbReference type="ARBA" id="ARBA00022692"/>
    </source>
</evidence>
<evidence type="ECO:0000256" key="2">
    <source>
        <dbReference type="ARBA" id="ARBA00022989"/>
    </source>
</evidence>
<dbReference type="PATRIC" id="fig|1424334.3.peg.1399"/>
<feature type="transmembrane region" description="Helical" evidence="4">
    <location>
        <begin position="76"/>
        <end position="94"/>
    </location>
</feature>
<dbReference type="OrthoDB" id="5758872at2"/>
<feature type="transmembrane region" description="Helical" evidence="4">
    <location>
        <begin position="296"/>
        <end position="318"/>
    </location>
</feature>
<dbReference type="SUPFAM" id="SSF103473">
    <property type="entry name" value="MFS general substrate transporter"/>
    <property type="match status" value="1"/>
</dbReference>
<protein>
    <submittedName>
        <fullName evidence="6">Major facilitator transporter</fullName>
    </submittedName>
</protein>
<gene>
    <name evidence="6" type="ORF">W822_07005</name>
</gene>
<dbReference type="PANTHER" id="PTHR23523">
    <property type="match status" value="1"/>
</dbReference>
<feature type="transmembrane region" description="Helical" evidence="4">
    <location>
        <begin position="134"/>
        <end position="155"/>
    </location>
</feature>
<feature type="transmembrane region" description="Helical" evidence="4">
    <location>
        <begin position="363"/>
        <end position="381"/>
    </location>
</feature>
<dbReference type="eggNOG" id="COG2807">
    <property type="taxonomic scope" value="Bacteria"/>
</dbReference>
<dbReference type="InterPro" id="IPR036259">
    <property type="entry name" value="MFS_trans_sf"/>
</dbReference>
<dbReference type="InterPro" id="IPR052524">
    <property type="entry name" value="MFS_Cyanate_Porter"/>
</dbReference>
<dbReference type="Gene3D" id="1.20.1250.20">
    <property type="entry name" value="MFS general substrate transporter like domains"/>
    <property type="match status" value="1"/>
</dbReference>
<evidence type="ECO:0000313" key="7">
    <source>
        <dbReference type="Proteomes" id="UP000018733"/>
    </source>
</evidence>
<evidence type="ECO:0000256" key="3">
    <source>
        <dbReference type="ARBA" id="ARBA00023136"/>
    </source>
</evidence>
<dbReference type="AlphaFoldDB" id="V8QUC6"/>
<feature type="transmembrane region" description="Helical" evidence="4">
    <location>
        <begin position="100"/>
        <end position="122"/>
    </location>
</feature>
<evidence type="ECO:0000313" key="6">
    <source>
        <dbReference type="EMBL" id="ETF02604.1"/>
    </source>
</evidence>
<comment type="caution">
    <text evidence="6">The sequence shown here is derived from an EMBL/GenBank/DDBJ whole genome shotgun (WGS) entry which is preliminary data.</text>
</comment>